<dbReference type="InterPro" id="IPR000073">
    <property type="entry name" value="AB_hydrolase_1"/>
</dbReference>
<accession>A0A2T2N5L5</accession>
<name>A0A2T2N5L5_CORCC</name>
<keyword evidence="6" id="KW-1185">Reference proteome</keyword>
<dbReference type="GO" id="GO:0016787">
    <property type="term" value="F:hydrolase activity"/>
    <property type="evidence" value="ECO:0007669"/>
    <property type="project" value="UniProtKB-KW"/>
</dbReference>
<proteinExistence type="inferred from homology"/>
<evidence type="ECO:0000259" key="4">
    <source>
        <dbReference type="Pfam" id="PF00561"/>
    </source>
</evidence>
<keyword evidence="2 5" id="KW-0378">Hydrolase</keyword>
<evidence type="ECO:0000256" key="1">
    <source>
        <dbReference type="ARBA" id="ARBA00010088"/>
    </source>
</evidence>
<protein>
    <submittedName>
        <fullName evidence="5">Alpha/beta-hydrolase</fullName>
    </submittedName>
</protein>
<dbReference type="InterPro" id="IPR029058">
    <property type="entry name" value="AB_hydrolase_fold"/>
</dbReference>
<dbReference type="OrthoDB" id="425534at2759"/>
<dbReference type="SUPFAM" id="SSF53474">
    <property type="entry name" value="alpha/beta-Hydrolases"/>
    <property type="match status" value="1"/>
</dbReference>
<dbReference type="AlphaFoldDB" id="A0A2T2N5L5"/>
<evidence type="ECO:0000256" key="2">
    <source>
        <dbReference type="ARBA" id="ARBA00022801"/>
    </source>
</evidence>
<dbReference type="Proteomes" id="UP000240883">
    <property type="component" value="Unassembled WGS sequence"/>
</dbReference>
<dbReference type="PANTHER" id="PTHR43248">
    <property type="entry name" value="2-SUCCINYL-6-HYDROXY-2,4-CYCLOHEXADIENE-1-CARBOXYLATE SYNTHASE"/>
    <property type="match status" value="1"/>
</dbReference>
<feature type="chain" id="PRO_5015748707" evidence="3">
    <location>
        <begin position="17"/>
        <end position="276"/>
    </location>
</feature>
<keyword evidence="3" id="KW-0732">Signal</keyword>
<dbReference type="EMBL" id="KZ678147">
    <property type="protein sequence ID" value="PSN60704.1"/>
    <property type="molecule type" value="Genomic_DNA"/>
</dbReference>
<gene>
    <name evidence="5" type="ORF">BS50DRAFT_625749</name>
</gene>
<feature type="signal peptide" evidence="3">
    <location>
        <begin position="1"/>
        <end position="16"/>
    </location>
</feature>
<sequence length="276" mass="30117">MPRILPLIIFGVLADALVLPQTGETDNLVLGQTVGFSSIKPSRELHWNPCHQDKRISCAVLKVPLDYEIPSLGETTIAYAKYSASHNKSAIDVLYNPGGPGGSGVDAVMGAGGDIAKRLGPGFNVIGFDPRGVSRSGPSLTCFPGDPQTRRRYMRTVQSESESLPEQFAYMKARGEFCTKANIYTHAKYCGTVAVVQDMNNFIDRNHAAKGQPGKARMYYYGASYGTVLGQTYAALFPERIERMLLDGNVYGVEYYKSVGPSFIHDTDAAFASFFE</sequence>
<evidence type="ECO:0000313" key="6">
    <source>
        <dbReference type="Proteomes" id="UP000240883"/>
    </source>
</evidence>
<comment type="similarity">
    <text evidence="1">Belongs to the peptidase S33 family.</text>
</comment>
<dbReference type="InterPro" id="IPR051601">
    <property type="entry name" value="Serine_prot/Carboxylest_S33"/>
</dbReference>
<dbReference type="Pfam" id="PF00561">
    <property type="entry name" value="Abhydrolase_1"/>
    <property type="match status" value="1"/>
</dbReference>
<dbReference type="PANTHER" id="PTHR43248:SF25">
    <property type="entry name" value="AB HYDROLASE-1 DOMAIN-CONTAINING PROTEIN-RELATED"/>
    <property type="match status" value="1"/>
</dbReference>
<reference evidence="5 6" key="1">
    <citation type="journal article" date="2018" name="Front. Microbiol.">
        <title>Genome-Wide Analysis of Corynespora cassiicola Leaf Fall Disease Putative Effectors.</title>
        <authorList>
            <person name="Lopez D."/>
            <person name="Ribeiro S."/>
            <person name="Label P."/>
            <person name="Fumanal B."/>
            <person name="Venisse J.S."/>
            <person name="Kohler A."/>
            <person name="de Oliveira R.R."/>
            <person name="Labutti K."/>
            <person name="Lipzen A."/>
            <person name="Lail K."/>
            <person name="Bauer D."/>
            <person name="Ohm R.A."/>
            <person name="Barry K.W."/>
            <person name="Spatafora J."/>
            <person name="Grigoriev I.V."/>
            <person name="Martin F.M."/>
            <person name="Pujade-Renaud V."/>
        </authorList>
    </citation>
    <scope>NUCLEOTIDE SEQUENCE [LARGE SCALE GENOMIC DNA]</scope>
    <source>
        <strain evidence="5 6">Philippines</strain>
    </source>
</reference>
<dbReference type="Gene3D" id="3.40.50.1820">
    <property type="entry name" value="alpha/beta hydrolase"/>
    <property type="match status" value="1"/>
</dbReference>
<evidence type="ECO:0000313" key="5">
    <source>
        <dbReference type="EMBL" id="PSN60704.1"/>
    </source>
</evidence>
<evidence type="ECO:0000256" key="3">
    <source>
        <dbReference type="SAM" id="SignalP"/>
    </source>
</evidence>
<organism evidence="5 6">
    <name type="scientific">Corynespora cassiicola Philippines</name>
    <dbReference type="NCBI Taxonomy" id="1448308"/>
    <lineage>
        <taxon>Eukaryota</taxon>
        <taxon>Fungi</taxon>
        <taxon>Dikarya</taxon>
        <taxon>Ascomycota</taxon>
        <taxon>Pezizomycotina</taxon>
        <taxon>Dothideomycetes</taxon>
        <taxon>Pleosporomycetidae</taxon>
        <taxon>Pleosporales</taxon>
        <taxon>Corynesporascaceae</taxon>
        <taxon>Corynespora</taxon>
    </lineage>
</organism>
<feature type="domain" description="AB hydrolase-1" evidence="4">
    <location>
        <begin position="93"/>
        <end position="249"/>
    </location>
</feature>